<reference evidence="2" key="1">
    <citation type="submission" date="2021-02" db="EMBL/GenBank/DDBJ databases">
        <authorList>
            <person name="Nowell W R."/>
        </authorList>
    </citation>
    <scope>NUCLEOTIDE SEQUENCE</scope>
    <source>
        <strain evidence="2">Ploen Becks lab</strain>
    </source>
</reference>
<protein>
    <submittedName>
        <fullName evidence="2">Uncharacterized protein</fullName>
    </submittedName>
</protein>
<dbReference type="EMBL" id="CAJNOC010002482">
    <property type="protein sequence ID" value="CAF0935826.1"/>
    <property type="molecule type" value="Genomic_DNA"/>
</dbReference>
<dbReference type="AlphaFoldDB" id="A0A814BYK2"/>
<feature type="compositionally biased region" description="Basic and acidic residues" evidence="1">
    <location>
        <begin position="380"/>
        <end position="393"/>
    </location>
</feature>
<feature type="compositionally biased region" description="Polar residues" evidence="1">
    <location>
        <begin position="15"/>
        <end position="31"/>
    </location>
</feature>
<organism evidence="2 3">
    <name type="scientific">Brachionus calyciflorus</name>
    <dbReference type="NCBI Taxonomy" id="104777"/>
    <lineage>
        <taxon>Eukaryota</taxon>
        <taxon>Metazoa</taxon>
        <taxon>Spiralia</taxon>
        <taxon>Gnathifera</taxon>
        <taxon>Rotifera</taxon>
        <taxon>Eurotatoria</taxon>
        <taxon>Monogononta</taxon>
        <taxon>Pseudotrocha</taxon>
        <taxon>Ploima</taxon>
        <taxon>Brachionidae</taxon>
        <taxon>Brachionus</taxon>
    </lineage>
</organism>
<feature type="compositionally biased region" description="Acidic residues" evidence="1">
    <location>
        <begin position="1"/>
        <end position="10"/>
    </location>
</feature>
<evidence type="ECO:0000313" key="2">
    <source>
        <dbReference type="EMBL" id="CAF0935826.1"/>
    </source>
</evidence>
<feature type="region of interest" description="Disordered" evidence="1">
    <location>
        <begin position="478"/>
        <end position="517"/>
    </location>
</feature>
<keyword evidence="3" id="KW-1185">Reference proteome</keyword>
<name>A0A814BYK2_9BILA</name>
<accession>A0A814BYK2</accession>
<evidence type="ECO:0000313" key="3">
    <source>
        <dbReference type="Proteomes" id="UP000663879"/>
    </source>
</evidence>
<feature type="region of interest" description="Disordered" evidence="1">
    <location>
        <begin position="1"/>
        <end position="91"/>
    </location>
</feature>
<proteinExistence type="predicted"/>
<evidence type="ECO:0000256" key="1">
    <source>
        <dbReference type="SAM" id="MobiDB-lite"/>
    </source>
</evidence>
<feature type="compositionally biased region" description="Basic and acidic residues" evidence="1">
    <location>
        <begin position="350"/>
        <end position="371"/>
    </location>
</feature>
<feature type="region of interest" description="Disordered" evidence="1">
    <location>
        <begin position="333"/>
        <end position="423"/>
    </location>
</feature>
<feature type="compositionally biased region" description="Basic and acidic residues" evidence="1">
    <location>
        <begin position="403"/>
        <end position="423"/>
    </location>
</feature>
<sequence length="1124" mass="133306">MSIYDDDYDVDKEGFQTNFDDNEPSSSSMKTSLIEVDRTIHNSESTSPKTSSRSHREDSNPKSSPSIQTEIKPLGKSPNNSLNETTITPMPIESLPIPVQIEQSLETQPETIIYHKPPPVQIPVEHYQSTPPQPKPRHKIKNRPSPFQIQTIYPLQSRPQTPLPENLPRPLYQDQIPLDKHTPSVTELINQFTSLNKERQFTSAERLTLREQFNKNREIVEQQLDLSILQQQQIHYENNRYTPFKYKLKKRESPQPNTLEYQPRNNEPQTFIRIDSFQNFQQIAPTKTVADSSCQTEKLSHPLNRENNVAIFDDNLAMLRVIDDEDKTSKINNEINYENDENTTQKRRRSLSDRFRSLFRSKSKDKNKSDQEETTQQLNEKMDRYFKPIENRINDTTSHSRTSKCENEKSGQENDKKNQEKNMNKMEKKLQKLKKNKLKNKEIASKPSIHENLDPGQIIETNEFESLERRLAELKKKVPKKNTLEQKKPQNVSKKMPKSQSCPWKSTTEKNDKKYNSEPLYGKIPYKQMTEFDFKKPIKSEIVQNDNIDFELLDQSEQKYEWNSDNLLDKSLKSHFKGILISDIKKSLFTYEIKNQMTQLQFANTYECLKLLILELNQLESNPQEYLIEEFLAFKLSLIVKWLCLILREMHINYLIFKIYDYLDRLFLFLSSNNYKNFLGFTTPENKSLIEFLIFKYTAQNSIMTKYNHYFMHNYLVRMCSSNLTDLYKLIMETFSYEEGYDAIKIEAIQDLKYLYQFSTIDLSIKIESIDILASFLVNKKSRELTEEIMCFFSAFKHRALKYDSDLLNRILEKRQYQKYNLSDLIRAYAYNPDNKTKIGDFIKRYEINYAQLKYSNGNFCKHLDHLMLSYHDLFDYVSNRFQYEPDISVMKDHVNPTKDLVLDCIHNLYRLNYFIQRVDKKVLLYEHANRIIDLASCLLRHYSKKYVVSKDLTDFSVILLVNKLLKIILREKVEGYINEDIFLKLIITLFQCERYEQERGCKLRFRALFEVLLKHVGTSYLFLRALSELIFRKITIGNIDAKGFDELLFFIRKYMDKLSCMRKFEVYSVFTKEQFERLNFLLDNCLRANDRIKMSYAKETDRLINNLKNELMKFPTSIAPNHQ</sequence>
<feature type="compositionally biased region" description="Basic and acidic residues" evidence="1">
    <location>
        <begin position="507"/>
        <end position="516"/>
    </location>
</feature>
<feature type="compositionally biased region" description="Polar residues" evidence="1">
    <location>
        <begin position="77"/>
        <end position="88"/>
    </location>
</feature>
<comment type="caution">
    <text evidence="2">The sequence shown here is derived from an EMBL/GenBank/DDBJ whole genome shotgun (WGS) entry which is preliminary data.</text>
</comment>
<gene>
    <name evidence="2" type="ORF">OXX778_LOCUS13155</name>
</gene>
<dbReference type="Proteomes" id="UP000663879">
    <property type="component" value="Unassembled WGS sequence"/>
</dbReference>
<feature type="compositionally biased region" description="Polar residues" evidence="1">
    <location>
        <begin position="489"/>
        <end position="506"/>
    </location>
</feature>
<feature type="compositionally biased region" description="Basic and acidic residues" evidence="1">
    <location>
        <begin position="478"/>
        <end position="488"/>
    </location>
</feature>